<keyword evidence="2" id="KW-1185">Reference proteome</keyword>
<gene>
    <name evidence="1" type="ORF">H4W81_001982</name>
</gene>
<accession>A0ABR9KB07</accession>
<dbReference type="Gene3D" id="3.40.630.30">
    <property type="match status" value="1"/>
</dbReference>
<reference evidence="1 2" key="1">
    <citation type="submission" date="2020-10" db="EMBL/GenBank/DDBJ databases">
        <title>Sequencing the genomes of 1000 actinobacteria strains.</title>
        <authorList>
            <person name="Klenk H.-P."/>
        </authorList>
    </citation>
    <scope>NUCLEOTIDE SEQUENCE [LARGE SCALE GENOMIC DNA]</scope>
    <source>
        <strain evidence="1 2">DSM 43748</strain>
    </source>
</reference>
<name>A0ABR9KB07_9ACTN</name>
<dbReference type="RefSeq" id="WP_192774513.1">
    <property type="nucleotide sequence ID" value="NZ_BAAASY010000001.1"/>
</dbReference>
<sequence>MHVQNLSTRPDLLEPALRLGDIGSEFMQHDPVAILTRARRLVERWPEFFLVVLDGDVPVARAVSVPLTFPAPEREHLPDHGWDGAIIWAVEDALDGRPPTALSALDVQVAADRRGEGIAAVALNGLRERARDSGLDRLVVPVRPTGKARHAMLSMDDYLSRRREDGLSEDPWLRTHERLGARFVKVAPFAMTITGTLEQWHEWTGSALKPGPNAVEGGIAPVLASPEQNLGVYVEANVWLEHPLS</sequence>
<dbReference type="InterPro" id="IPR016181">
    <property type="entry name" value="Acyl_CoA_acyltransferase"/>
</dbReference>
<dbReference type="EMBL" id="JADBEF010000001">
    <property type="protein sequence ID" value="MBE1559203.1"/>
    <property type="molecule type" value="Genomic_DNA"/>
</dbReference>
<evidence type="ECO:0000313" key="1">
    <source>
        <dbReference type="EMBL" id="MBE1559203.1"/>
    </source>
</evidence>
<proteinExistence type="predicted"/>
<dbReference type="Proteomes" id="UP000661607">
    <property type="component" value="Unassembled WGS sequence"/>
</dbReference>
<protein>
    <submittedName>
        <fullName evidence="1">GNAT superfamily N-acetyltransferase</fullName>
    </submittedName>
</protein>
<evidence type="ECO:0000313" key="2">
    <source>
        <dbReference type="Proteomes" id="UP000661607"/>
    </source>
</evidence>
<dbReference type="SUPFAM" id="SSF55729">
    <property type="entry name" value="Acyl-CoA N-acyltransferases (Nat)"/>
    <property type="match status" value="1"/>
</dbReference>
<comment type="caution">
    <text evidence="1">The sequence shown here is derived from an EMBL/GenBank/DDBJ whole genome shotgun (WGS) entry which is preliminary data.</text>
</comment>
<organism evidence="1 2">
    <name type="scientific">Nonomuraea africana</name>
    <dbReference type="NCBI Taxonomy" id="46171"/>
    <lineage>
        <taxon>Bacteria</taxon>
        <taxon>Bacillati</taxon>
        <taxon>Actinomycetota</taxon>
        <taxon>Actinomycetes</taxon>
        <taxon>Streptosporangiales</taxon>
        <taxon>Streptosporangiaceae</taxon>
        <taxon>Nonomuraea</taxon>
    </lineage>
</organism>